<comment type="subcellular location">
    <subcellularLocation>
        <location evidence="6">Cytoplasm</location>
    </subcellularLocation>
    <subcellularLocation>
        <location evidence="6">Endosome</location>
    </subcellularLocation>
</comment>
<sequence>MAGLSRIEIKQKQRLEDTDRNISEAFQDLSQLMAMAQAMTKLSKSIAAKIEGHGSQVTTDETIQFKSHLMELGLQHQIDVGLASKSSYSSNVHYYNDLARQISSIVRPLMKDRRQEQLTLSDVYCCFNRARGMDLVSPDDILNACKQLEQLPDLQLRLYKYKSGLLVVQNQSCDNEELMNKTVELVERAGALTPLQLSARLMVSVQLARQRLEEAESVGKLCRDESLEGLKFYPNKFITQQATYTA</sequence>
<dbReference type="InterPro" id="IPR037855">
    <property type="entry name" value="Vps36"/>
</dbReference>
<dbReference type="Pfam" id="PF04157">
    <property type="entry name" value="EAP30"/>
    <property type="match status" value="1"/>
</dbReference>
<dbReference type="GO" id="GO:0043328">
    <property type="term" value="P:protein transport to vacuole involved in ubiquitin-dependent protein catabolic process via the multivesicular body sorting pathway"/>
    <property type="evidence" value="ECO:0007669"/>
    <property type="project" value="UniProtKB-UniRule"/>
</dbReference>
<name>A0A6G1SLN5_9ACAR</name>
<keyword evidence="5 6" id="KW-0653">Protein transport</keyword>
<dbReference type="Gene3D" id="6.10.140.260">
    <property type="match status" value="1"/>
</dbReference>
<comment type="similarity">
    <text evidence="1 6">Belongs to the VPS36 family.</text>
</comment>
<reference evidence="7" key="1">
    <citation type="submission" date="2018-10" db="EMBL/GenBank/DDBJ databases">
        <title>Transcriptome assembly of Aceria tosichella (Wheat curl mite) Type 2.</title>
        <authorList>
            <person name="Scully E.D."/>
            <person name="Geib S.M."/>
            <person name="Palmer N.A."/>
            <person name="Gupta A.K."/>
            <person name="Sarath G."/>
            <person name="Tatineni S."/>
        </authorList>
    </citation>
    <scope>NUCLEOTIDE SEQUENCE</scope>
    <source>
        <strain evidence="7">LincolnNE</strain>
    </source>
</reference>
<dbReference type="InterPro" id="IPR040608">
    <property type="entry name" value="Snf8/Vps36"/>
</dbReference>
<keyword evidence="4 6" id="KW-0963">Cytoplasm</keyword>
<evidence type="ECO:0000256" key="1">
    <source>
        <dbReference type="ARBA" id="ARBA00009697"/>
    </source>
</evidence>
<keyword evidence="3 6" id="KW-0813">Transport</keyword>
<dbReference type="GO" id="GO:0032266">
    <property type="term" value="F:phosphatidylinositol-3-phosphate binding"/>
    <property type="evidence" value="ECO:0007669"/>
    <property type="project" value="UniProtKB-UniRule"/>
</dbReference>
<evidence type="ECO:0000256" key="5">
    <source>
        <dbReference type="ARBA" id="ARBA00022927"/>
    </source>
</evidence>
<gene>
    <name evidence="7" type="primary">vps36</name>
    <name evidence="7" type="ORF">g.8609</name>
</gene>
<dbReference type="GO" id="GO:0031902">
    <property type="term" value="C:late endosome membrane"/>
    <property type="evidence" value="ECO:0007669"/>
    <property type="project" value="UniProtKB-UniRule"/>
</dbReference>
<proteinExistence type="inferred from homology"/>
<accession>A0A6G1SLN5</accession>
<evidence type="ECO:0000256" key="3">
    <source>
        <dbReference type="ARBA" id="ARBA00022448"/>
    </source>
</evidence>
<evidence type="ECO:0000256" key="4">
    <source>
        <dbReference type="ARBA" id="ARBA00022490"/>
    </source>
</evidence>
<dbReference type="PANTHER" id="PTHR13128:SF12">
    <property type="entry name" value="VACUOLAR PROTEIN-SORTING-ASSOCIATED PROTEIN 36"/>
    <property type="match status" value="1"/>
</dbReference>
<evidence type="ECO:0000256" key="6">
    <source>
        <dbReference type="RuleBase" id="RU367095"/>
    </source>
</evidence>
<dbReference type="Gene3D" id="1.10.10.10">
    <property type="entry name" value="Winged helix-like DNA-binding domain superfamily/Winged helix DNA-binding domain"/>
    <property type="match status" value="2"/>
</dbReference>
<dbReference type="SUPFAM" id="SSF46785">
    <property type="entry name" value="Winged helix' DNA-binding domain"/>
    <property type="match status" value="2"/>
</dbReference>
<dbReference type="GO" id="GO:0043130">
    <property type="term" value="F:ubiquitin binding"/>
    <property type="evidence" value="ECO:0007669"/>
    <property type="project" value="UniProtKB-UniRule"/>
</dbReference>
<comment type="function">
    <text evidence="6">Component of the ESCRT-II complex (endosomal sorting complex required for transport II), which is required for multivesicular body (MVB) formation and sorting of endosomal cargo proteins into MVBs.</text>
</comment>
<dbReference type="FunFam" id="1.10.10.10:FF:000416">
    <property type="entry name" value="Vacuolar protein-sorting-associated protein 36"/>
    <property type="match status" value="1"/>
</dbReference>
<comment type="subunit">
    <text evidence="6">Component of the endosomal sorting complex required for transport II (ESCRT-II).</text>
</comment>
<organism evidence="7">
    <name type="scientific">Aceria tosichella</name>
    <name type="common">wheat curl mite</name>
    <dbReference type="NCBI Taxonomy" id="561515"/>
    <lineage>
        <taxon>Eukaryota</taxon>
        <taxon>Metazoa</taxon>
        <taxon>Ecdysozoa</taxon>
        <taxon>Arthropoda</taxon>
        <taxon>Chelicerata</taxon>
        <taxon>Arachnida</taxon>
        <taxon>Acari</taxon>
        <taxon>Acariformes</taxon>
        <taxon>Trombidiformes</taxon>
        <taxon>Prostigmata</taxon>
        <taxon>Eupodina</taxon>
        <taxon>Eriophyoidea</taxon>
        <taxon>Eriophyidae</taxon>
        <taxon>Eriophyinae</taxon>
        <taxon>Aceriini</taxon>
        <taxon>Aceria</taxon>
    </lineage>
</organism>
<dbReference type="EMBL" id="GGYP01006518">
    <property type="protein sequence ID" value="MDE51289.1"/>
    <property type="molecule type" value="Transcribed_RNA"/>
</dbReference>
<evidence type="ECO:0000256" key="2">
    <source>
        <dbReference type="ARBA" id="ARBA00017953"/>
    </source>
</evidence>
<evidence type="ECO:0000313" key="7">
    <source>
        <dbReference type="EMBL" id="MDE51289.1"/>
    </source>
</evidence>
<protein>
    <recommendedName>
        <fullName evidence="2 6">Vacuolar protein-sorting-associated protein 36</fullName>
    </recommendedName>
    <alternativeName>
        <fullName evidence="6">ESCRT-II complex subunit VPS36</fullName>
    </alternativeName>
</protein>
<dbReference type="GO" id="GO:0000814">
    <property type="term" value="C:ESCRT II complex"/>
    <property type="evidence" value="ECO:0007669"/>
    <property type="project" value="UniProtKB-UniRule"/>
</dbReference>
<dbReference type="InterPro" id="IPR036388">
    <property type="entry name" value="WH-like_DNA-bd_sf"/>
</dbReference>
<keyword evidence="6" id="KW-0967">Endosome</keyword>
<dbReference type="AlphaFoldDB" id="A0A6G1SLN5"/>
<dbReference type="PANTHER" id="PTHR13128">
    <property type="entry name" value="VACUOLAR PROTEIN-SORTING-ASSOCIATED PROTEIN 36"/>
    <property type="match status" value="1"/>
</dbReference>
<dbReference type="InterPro" id="IPR036390">
    <property type="entry name" value="WH_DNA-bd_sf"/>
</dbReference>